<reference evidence="2 3" key="1">
    <citation type="journal article" date="2018" name="Microbes Environ.">
        <title>Comparative Genomic Insights into Endofungal Lifestyles of Two Bacterial Endosymbionts, Mycoavidus cysteinexigens and Burkholderia rhizoxinica.</title>
        <authorList>
            <person name="Sharmin D."/>
            <person name="Guo Y."/>
            <person name="Nishizawa T."/>
            <person name="Ohshima S."/>
            <person name="Sato Y."/>
            <person name="Takashima Y."/>
            <person name="Narisawa K."/>
            <person name="Ohta H."/>
        </authorList>
    </citation>
    <scope>NUCLEOTIDE SEQUENCE [LARGE SCALE GENOMIC DNA]</scope>
    <source>
        <strain evidence="2 3">B1-EB</strain>
    </source>
</reference>
<dbReference type="EMBL" id="AP018150">
    <property type="protein sequence ID" value="BBE09917.1"/>
    <property type="molecule type" value="Genomic_DNA"/>
</dbReference>
<dbReference type="Proteomes" id="UP000282597">
    <property type="component" value="Chromosome"/>
</dbReference>
<keyword evidence="3" id="KW-1185">Reference proteome</keyword>
<sequence length="395" mass="44905">MIGGYAGKKGQPFPLVEEKDFTRQRPIRISVTLELSDHDQSMMFSSANHALKKRNIHRASVENALARGAQEKRRAMNRLAKIEPSEIIPLDSLSPINSNEDNIITATEFLSESPGCVPKQVDSAECQTKASYRQKMGQILDQAWRKISGGEEQVFHKSSKNRVVMEQAPISYTGMLPIDSSLGGVNQKQLRQQRSIECALVGLNKLFVTDSDGVFNIQKFKEWIQKQDVESVAKLKKNADASGFMRSFTTALKLGTTLLKEKETNFPQDERQEALVKIAEFYRDNQKKLVPLGDKNTYSEEFFKSLANDKNNINEIMTLIRNAVELFRPFSQAEDIDGALPEKEEIDAIWLRMDINPLSFAERIWLEVTPGRSSSFRHRKDTPRRPITRSHSLRC</sequence>
<name>A0A2Z6EWT6_9BURK</name>
<accession>A0A2Z6EWT6</accession>
<dbReference type="RefSeq" id="WP_045365029.1">
    <property type="nucleotide sequence ID" value="NZ_BSOD01000002.1"/>
</dbReference>
<evidence type="ECO:0000313" key="2">
    <source>
        <dbReference type="EMBL" id="BBE09917.1"/>
    </source>
</evidence>
<dbReference type="KEGG" id="mcys:MCB1EB_1756"/>
<proteinExistence type="predicted"/>
<feature type="region of interest" description="Disordered" evidence="1">
    <location>
        <begin position="373"/>
        <end position="395"/>
    </location>
</feature>
<evidence type="ECO:0000313" key="3">
    <source>
        <dbReference type="Proteomes" id="UP000282597"/>
    </source>
</evidence>
<protein>
    <submittedName>
        <fullName evidence="2">Uncharacterized protein</fullName>
    </submittedName>
</protein>
<feature type="compositionally biased region" description="Basic residues" evidence="1">
    <location>
        <begin position="375"/>
        <end position="395"/>
    </location>
</feature>
<evidence type="ECO:0000256" key="1">
    <source>
        <dbReference type="SAM" id="MobiDB-lite"/>
    </source>
</evidence>
<gene>
    <name evidence="2" type="ORF">MCB1EB_1756</name>
</gene>
<dbReference type="AlphaFoldDB" id="A0A2Z6EWT6"/>
<organism evidence="2 3">
    <name type="scientific">Mycoavidus cysteinexigens</name>
    <dbReference type="NCBI Taxonomy" id="1553431"/>
    <lineage>
        <taxon>Bacteria</taxon>
        <taxon>Pseudomonadati</taxon>
        <taxon>Pseudomonadota</taxon>
        <taxon>Betaproteobacteria</taxon>
        <taxon>Burkholderiales</taxon>
        <taxon>Burkholderiaceae</taxon>
        <taxon>Mycoavidus</taxon>
    </lineage>
</organism>